<proteinExistence type="predicted"/>
<name>A0A0D9VKS0_9ORYZ</name>
<dbReference type="Proteomes" id="UP000032180">
    <property type="component" value="Chromosome 2"/>
</dbReference>
<dbReference type="HOGENOM" id="CLU_3127803_0_0_1"/>
<reference evidence="1 2" key="1">
    <citation type="submission" date="2012-08" db="EMBL/GenBank/DDBJ databases">
        <title>Oryza genome evolution.</title>
        <authorList>
            <person name="Wing R.A."/>
        </authorList>
    </citation>
    <scope>NUCLEOTIDE SEQUENCE</scope>
</reference>
<protein>
    <submittedName>
        <fullName evidence="1">Uncharacterized protein</fullName>
    </submittedName>
</protein>
<accession>A0A0D9VKS0</accession>
<dbReference type="EnsemblPlants" id="LPERR02G26000.1">
    <property type="protein sequence ID" value="LPERR02G26000.1"/>
    <property type="gene ID" value="LPERR02G26000"/>
</dbReference>
<dbReference type="Gramene" id="LPERR02G26000.1">
    <property type="protein sequence ID" value="LPERR02G26000.1"/>
    <property type="gene ID" value="LPERR02G26000"/>
</dbReference>
<keyword evidence="2" id="KW-1185">Reference proteome</keyword>
<organism evidence="1 2">
    <name type="scientific">Leersia perrieri</name>
    <dbReference type="NCBI Taxonomy" id="77586"/>
    <lineage>
        <taxon>Eukaryota</taxon>
        <taxon>Viridiplantae</taxon>
        <taxon>Streptophyta</taxon>
        <taxon>Embryophyta</taxon>
        <taxon>Tracheophyta</taxon>
        <taxon>Spermatophyta</taxon>
        <taxon>Magnoliopsida</taxon>
        <taxon>Liliopsida</taxon>
        <taxon>Poales</taxon>
        <taxon>Poaceae</taxon>
        <taxon>BOP clade</taxon>
        <taxon>Oryzoideae</taxon>
        <taxon>Oryzeae</taxon>
        <taxon>Oryzinae</taxon>
        <taxon>Leersia</taxon>
    </lineage>
</organism>
<evidence type="ECO:0000313" key="2">
    <source>
        <dbReference type="Proteomes" id="UP000032180"/>
    </source>
</evidence>
<dbReference type="AlphaFoldDB" id="A0A0D9VKS0"/>
<evidence type="ECO:0000313" key="1">
    <source>
        <dbReference type="EnsemblPlants" id="LPERR02G26000.1"/>
    </source>
</evidence>
<sequence length="62" mass="6436">MSGCFGGQVRGAAAAAKSSPAPAPTTTHPRYVPQRGVVLRSALRAFFCCFSSGSAKTRPLPR</sequence>
<reference evidence="2" key="2">
    <citation type="submission" date="2013-12" db="EMBL/GenBank/DDBJ databases">
        <authorList>
            <person name="Yu Y."/>
            <person name="Lee S."/>
            <person name="de Baynast K."/>
            <person name="Wissotski M."/>
            <person name="Liu L."/>
            <person name="Talag J."/>
            <person name="Goicoechea J."/>
            <person name="Angelova A."/>
            <person name="Jetty R."/>
            <person name="Kudrna D."/>
            <person name="Golser W."/>
            <person name="Rivera L."/>
            <person name="Zhang J."/>
            <person name="Wing R."/>
        </authorList>
    </citation>
    <scope>NUCLEOTIDE SEQUENCE</scope>
</reference>
<reference evidence="1" key="3">
    <citation type="submission" date="2015-04" db="UniProtKB">
        <authorList>
            <consortium name="EnsemblPlants"/>
        </authorList>
    </citation>
    <scope>IDENTIFICATION</scope>
</reference>